<gene>
    <name evidence="2" type="ORF">BOH66_00800</name>
</gene>
<evidence type="ECO:0000313" key="2">
    <source>
        <dbReference type="EMBL" id="APZ35666.1"/>
    </source>
</evidence>
<sequence>MKDAVARLTPLGVMVLALLREDDMHPYEMIRLMRQRHDDRIVSLTNGTMYHTVGRLERGGLLAEVGTDREGNRPERTTYTLTDAGRQVVLDWVRREIPRIDRPVEFRVALAEVHNLERDEAVSLLRERETALAASLELHQGGRAKALAKGVPDQYLIEVEREGILLEAELTWLRELIARVADTDYPWGDAAGMPTDRYLAQREAARR</sequence>
<dbReference type="Pfam" id="PF03551">
    <property type="entry name" value="PadR"/>
    <property type="match status" value="1"/>
</dbReference>
<dbReference type="PANTHER" id="PTHR43252">
    <property type="entry name" value="TRANSCRIPTIONAL REGULATOR YQJI"/>
    <property type="match status" value="1"/>
</dbReference>
<keyword evidence="3" id="KW-1185">Reference proteome</keyword>
<dbReference type="KEGG" id="maur:BOH66_00800"/>
<dbReference type="EMBL" id="CP018762">
    <property type="protein sequence ID" value="APZ35666.1"/>
    <property type="molecule type" value="Genomic_DNA"/>
</dbReference>
<dbReference type="InterPro" id="IPR036388">
    <property type="entry name" value="WH-like_DNA-bd_sf"/>
</dbReference>
<dbReference type="InterPro" id="IPR005149">
    <property type="entry name" value="Tscrpt_reg_PadR_N"/>
</dbReference>
<name>A0A1P8UC03_9MICO</name>
<dbReference type="Gene3D" id="1.10.10.10">
    <property type="entry name" value="Winged helix-like DNA-binding domain superfamily/Winged helix DNA-binding domain"/>
    <property type="match status" value="1"/>
</dbReference>
<dbReference type="PANTHER" id="PTHR43252:SF7">
    <property type="entry name" value="TRANSCRIPTIONAL REGULATOR YQJI"/>
    <property type="match status" value="1"/>
</dbReference>
<reference evidence="2 3" key="1">
    <citation type="submission" date="2016-12" db="EMBL/GenBank/DDBJ databases">
        <title>Complete genome sequence of Microbacterium aurum KACC 15219.</title>
        <authorList>
            <person name="Jung Y."/>
            <person name="Shin J.-H."/>
            <person name="Lee Y.-J."/>
            <person name="Yi H."/>
            <person name="Bahn Y.-S."/>
            <person name="Kim J.F."/>
            <person name="Lee D.-W."/>
        </authorList>
    </citation>
    <scope>NUCLEOTIDE SEQUENCE [LARGE SCALE GENOMIC DNA]</scope>
    <source>
        <strain evidence="2 3">KACC 15219</strain>
    </source>
</reference>
<accession>A0A1P8UC03</accession>
<feature type="domain" description="Transcription regulator PadR N-terminal" evidence="1">
    <location>
        <begin position="15"/>
        <end position="88"/>
    </location>
</feature>
<evidence type="ECO:0000313" key="3">
    <source>
        <dbReference type="Proteomes" id="UP000187185"/>
    </source>
</evidence>
<dbReference type="STRING" id="36805.BOH66_00800"/>
<evidence type="ECO:0000259" key="1">
    <source>
        <dbReference type="Pfam" id="PF03551"/>
    </source>
</evidence>
<protein>
    <submittedName>
        <fullName evidence="2">Transcriptional regulator</fullName>
    </submittedName>
</protein>
<dbReference type="SUPFAM" id="SSF46785">
    <property type="entry name" value="Winged helix' DNA-binding domain"/>
    <property type="match status" value="1"/>
</dbReference>
<dbReference type="OrthoDB" id="8443918at2"/>
<dbReference type="Proteomes" id="UP000187185">
    <property type="component" value="Chromosome"/>
</dbReference>
<organism evidence="2 3">
    <name type="scientific">Microbacterium aurum</name>
    <dbReference type="NCBI Taxonomy" id="36805"/>
    <lineage>
        <taxon>Bacteria</taxon>
        <taxon>Bacillati</taxon>
        <taxon>Actinomycetota</taxon>
        <taxon>Actinomycetes</taxon>
        <taxon>Micrococcales</taxon>
        <taxon>Microbacteriaceae</taxon>
        <taxon>Microbacterium</taxon>
    </lineage>
</organism>
<proteinExistence type="predicted"/>
<dbReference type="AlphaFoldDB" id="A0A1P8UC03"/>
<dbReference type="InterPro" id="IPR036390">
    <property type="entry name" value="WH_DNA-bd_sf"/>
</dbReference>